<name>A0AB34KKQ3_9PEZI</name>
<dbReference type="AlphaFoldDB" id="A0AB34KKQ3"/>
<reference evidence="4 5" key="1">
    <citation type="journal article" date="2020" name="Microbiol. Resour. Announc.">
        <title>Draft Genome Sequence of a Cladosporium Species Isolated from the Mesophotic Ascidian Didemnum maculosum.</title>
        <authorList>
            <person name="Gioti A."/>
            <person name="Siaperas R."/>
            <person name="Nikolaivits E."/>
            <person name="Le Goff G."/>
            <person name="Ouazzani J."/>
            <person name="Kotoulas G."/>
            <person name="Topakas E."/>
        </authorList>
    </citation>
    <scope>NUCLEOTIDE SEQUENCE [LARGE SCALE GENOMIC DNA]</scope>
    <source>
        <strain evidence="4 5">TM138-S3</strain>
    </source>
</reference>
<evidence type="ECO:0000313" key="5">
    <source>
        <dbReference type="Proteomes" id="UP000803884"/>
    </source>
</evidence>
<dbReference type="GO" id="GO:0005634">
    <property type="term" value="C:nucleus"/>
    <property type="evidence" value="ECO:0007669"/>
    <property type="project" value="TreeGrafter"/>
</dbReference>
<feature type="repeat" description="ANK" evidence="3">
    <location>
        <begin position="147"/>
        <end position="179"/>
    </location>
</feature>
<dbReference type="RefSeq" id="XP_069227487.1">
    <property type="nucleotide sequence ID" value="XM_069374884.1"/>
</dbReference>
<gene>
    <name evidence="4" type="ORF">WHR41_06279</name>
</gene>
<keyword evidence="5" id="KW-1185">Reference proteome</keyword>
<proteinExistence type="predicted"/>
<dbReference type="EMBL" id="JAAQHG020000026">
    <property type="protein sequence ID" value="KAL1584381.1"/>
    <property type="molecule type" value="Genomic_DNA"/>
</dbReference>
<keyword evidence="2 3" id="KW-0040">ANK repeat</keyword>
<accession>A0AB34KKQ3</accession>
<dbReference type="GO" id="GO:0000976">
    <property type="term" value="F:transcription cis-regulatory region binding"/>
    <property type="evidence" value="ECO:0007669"/>
    <property type="project" value="TreeGrafter"/>
</dbReference>
<evidence type="ECO:0000256" key="3">
    <source>
        <dbReference type="PROSITE-ProRule" id="PRU00023"/>
    </source>
</evidence>
<evidence type="ECO:0008006" key="6">
    <source>
        <dbReference type="Google" id="ProtNLM"/>
    </source>
</evidence>
<protein>
    <recommendedName>
        <fullName evidence="6">Ankyrin</fullName>
    </recommendedName>
</protein>
<evidence type="ECO:0000256" key="2">
    <source>
        <dbReference type="ARBA" id="ARBA00023043"/>
    </source>
</evidence>
<dbReference type="PANTHER" id="PTHR24193">
    <property type="entry name" value="ANKYRIN REPEAT PROTEIN"/>
    <property type="match status" value="1"/>
</dbReference>
<organism evidence="4 5">
    <name type="scientific">Cladosporium halotolerans</name>
    <dbReference type="NCBI Taxonomy" id="1052096"/>
    <lineage>
        <taxon>Eukaryota</taxon>
        <taxon>Fungi</taxon>
        <taxon>Dikarya</taxon>
        <taxon>Ascomycota</taxon>
        <taxon>Pezizomycotina</taxon>
        <taxon>Dothideomycetes</taxon>
        <taxon>Dothideomycetidae</taxon>
        <taxon>Cladosporiales</taxon>
        <taxon>Cladosporiaceae</taxon>
        <taxon>Cladosporium</taxon>
    </lineage>
</organism>
<feature type="repeat" description="ANK" evidence="3">
    <location>
        <begin position="227"/>
        <end position="256"/>
    </location>
</feature>
<dbReference type="InterPro" id="IPR036770">
    <property type="entry name" value="Ankyrin_rpt-contain_sf"/>
</dbReference>
<dbReference type="GO" id="GO:0045944">
    <property type="term" value="P:positive regulation of transcription by RNA polymerase II"/>
    <property type="evidence" value="ECO:0007669"/>
    <property type="project" value="TreeGrafter"/>
</dbReference>
<dbReference type="GeneID" id="96007722"/>
<dbReference type="SMART" id="SM00248">
    <property type="entry name" value="ANK"/>
    <property type="match status" value="4"/>
</dbReference>
<dbReference type="InterPro" id="IPR002110">
    <property type="entry name" value="Ankyrin_rpt"/>
</dbReference>
<dbReference type="SUPFAM" id="SSF48403">
    <property type="entry name" value="Ankyrin repeat"/>
    <property type="match status" value="1"/>
</dbReference>
<comment type="caution">
    <text evidence="4">The sequence shown here is derived from an EMBL/GenBank/DDBJ whole genome shotgun (WGS) entry which is preliminary data.</text>
</comment>
<dbReference type="Pfam" id="PF12796">
    <property type="entry name" value="Ank_2"/>
    <property type="match status" value="2"/>
</dbReference>
<sequence>MFMLGSDFEDATPVVPAESDLQAAVARSSMPAVYTILTIWQSSPEMLDESGAISPRWTTSALMIAVEKARSDIVSLLLAVSNDDKLPVLDALRVGSIRNFEAFLWNGWDINEQVKMDGPPALGYAMHSKELVVWFLEQGADPNAGYEYDTALSRAALSGTTEMINMLLSHGGDVRKGDVLNWAVEREDDACEITKLLLERGAQPNRLRFDGQEPQWSVFGMRDGLGTPLHRAIILGCADLVTILLAHGADSEIENTNGKTASQLAVESGKPEIMKLLDEFHA</sequence>
<evidence type="ECO:0000256" key="1">
    <source>
        <dbReference type="ARBA" id="ARBA00022737"/>
    </source>
</evidence>
<dbReference type="PROSITE" id="PS50297">
    <property type="entry name" value="ANK_REP_REGION"/>
    <property type="match status" value="1"/>
</dbReference>
<dbReference type="Gene3D" id="1.25.40.20">
    <property type="entry name" value="Ankyrin repeat-containing domain"/>
    <property type="match status" value="2"/>
</dbReference>
<dbReference type="InterPro" id="IPR050663">
    <property type="entry name" value="Ankyrin-SOCS_Box"/>
</dbReference>
<dbReference type="PROSITE" id="PS50088">
    <property type="entry name" value="ANK_REPEAT"/>
    <property type="match status" value="2"/>
</dbReference>
<dbReference type="PANTHER" id="PTHR24193:SF121">
    <property type="entry name" value="ADA2A-CONTAINING COMPLEX COMPONENT 3, ISOFORM D"/>
    <property type="match status" value="1"/>
</dbReference>
<keyword evidence="1" id="KW-0677">Repeat</keyword>
<evidence type="ECO:0000313" key="4">
    <source>
        <dbReference type="EMBL" id="KAL1584381.1"/>
    </source>
</evidence>
<dbReference type="Proteomes" id="UP000803884">
    <property type="component" value="Unassembled WGS sequence"/>
</dbReference>